<feature type="transmembrane region" description="Helical" evidence="1">
    <location>
        <begin position="55"/>
        <end position="77"/>
    </location>
</feature>
<keyword evidence="1" id="KW-0472">Membrane</keyword>
<gene>
    <name evidence="2" type="ORF">HQ605_01850</name>
</gene>
<evidence type="ECO:0000313" key="2">
    <source>
        <dbReference type="EMBL" id="MBY6319557.1"/>
    </source>
</evidence>
<keyword evidence="1" id="KW-0812">Transmembrane</keyword>
<accession>A0ABS7NP94</accession>
<sequence length="154" mass="16490">MDSERIGLSGLDPMRPVSVAPEEWPSTPAWKSALSAVVPVAIVGLAWLGPTAVGLILGVGAMVVGLMLSVVGARRVLRENAGRRVPWWREPPVRRRDRDLVQSAAGSCAAVAAGGLVRATGSWWFLLAAAPVVLPDVVLHARHNRAVRRENRVQ</sequence>
<keyword evidence="1" id="KW-1133">Transmembrane helix</keyword>
<evidence type="ECO:0000313" key="3">
    <source>
        <dbReference type="Proteomes" id="UP001520140"/>
    </source>
</evidence>
<protein>
    <submittedName>
        <fullName evidence="2">Uncharacterized protein</fullName>
    </submittedName>
</protein>
<organism evidence="2 3">
    <name type="scientific">Rhodococcoides kroppenstedtii</name>
    <dbReference type="NCBI Taxonomy" id="293050"/>
    <lineage>
        <taxon>Bacteria</taxon>
        <taxon>Bacillati</taxon>
        <taxon>Actinomycetota</taxon>
        <taxon>Actinomycetes</taxon>
        <taxon>Mycobacteriales</taxon>
        <taxon>Nocardiaceae</taxon>
        <taxon>Rhodococcoides</taxon>
    </lineage>
</organism>
<evidence type="ECO:0000256" key="1">
    <source>
        <dbReference type="SAM" id="Phobius"/>
    </source>
</evidence>
<keyword evidence="3" id="KW-1185">Reference proteome</keyword>
<proteinExistence type="predicted"/>
<dbReference type="EMBL" id="JABUKG010000001">
    <property type="protein sequence ID" value="MBY6319557.1"/>
    <property type="molecule type" value="Genomic_DNA"/>
</dbReference>
<comment type="caution">
    <text evidence="2">The sequence shown here is derived from an EMBL/GenBank/DDBJ whole genome shotgun (WGS) entry which is preliminary data.</text>
</comment>
<reference evidence="2 3" key="1">
    <citation type="submission" date="2020-06" db="EMBL/GenBank/DDBJ databases">
        <title>Taxonomy, biology and ecology of Rhodococcus bacteria occurring in California pistachio and other woody hosts as revealed by genome sequence analyses.</title>
        <authorList>
            <person name="Gai Y."/>
            <person name="Riely B."/>
        </authorList>
    </citation>
    <scope>NUCLEOTIDE SEQUENCE [LARGE SCALE GENOMIC DNA]</scope>
    <source>
        <strain evidence="2 3">BP-284</strain>
    </source>
</reference>
<name>A0ABS7NP94_9NOCA</name>
<dbReference type="Proteomes" id="UP001520140">
    <property type="component" value="Unassembled WGS sequence"/>
</dbReference>